<protein>
    <recommendedName>
        <fullName evidence="2">WGR domain-containing protein</fullName>
    </recommendedName>
</protein>
<evidence type="ECO:0008006" key="2">
    <source>
        <dbReference type="Google" id="ProtNLM"/>
    </source>
</evidence>
<evidence type="ECO:0000313" key="1">
    <source>
        <dbReference type="EMBL" id="AHM25207.1"/>
    </source>
</evidence>
<sequence length="255" mass="28341">MMEKCFALYRYSHSDGTAKEWAIYVGSDTKEIEVRFGKAGQLSQQRLIDSTDPNAEADRRINEKINKGYRFVGHVGIDHQGRPFELSNALDSVACANNVSWEFRTRKDVNGQISLAQKALFDMAKLLEAYGLAVIDDNQVRIGEWSLGFCKSGLPSTNQISMVSGEGAGIVNTDDGPWPLLLLLAFKRQLPPLCSLTVASPEGIEVSDQLKLEKDVLRLLGSDLERVRPIAEALDLMPVKIDLNQSSPDSQNYYF</sequence>
<organism evidence="1">
    <name type="scientific">Vibrio cholerae VC833</name>
    <dbReference type="NCBI Taxonomy" id="1306408"/>
    <lineage>
        <taxon>Bacteria</taxon>
        <taxon>Pseudomonadati</taxon>
        <taxon>Pseudomonadota</taxon>
        <taxon>Gammaproteobacteria</taxon>
        <taxon>Vibrionales</taxon>
        <taxon>Vibrionaceae</taxon>
        <taxon>Vibrio</taxon>
    </lineage>
</organism>
<gene>
    <name evidence="1" type="ORF">K531_00345</name>
</gene>
<accession>A0A096XHL3</accession>
<dbReference type="AlphaFoldDB" id="A0A096XHL3"/>
<dbReference type="EMBL" id="KC886258">
    <property type="protein sequence ID" value="AHM25207.1"/>
    <property type="molecule type" value="Genomic_DNA"/>
</dbReference>
<name>A0A096XHL3_VIBCL</name>
<proteinExistence type="predicted"/>
<reference evidence="1" key="1">
    <citation type="journal article" date="2014" name="PLoS ONE">
        <title>Worldwide Occurrence of Integrative Conjugative Element Encoding Multidrug Resistance Determinants in Epidemic Vibrio cholerae O1.</title>
        <authorList>
            <person name="Marin M.A."/>
            <person name="Fonseca E.L."/>
            <person name="Andrade B.N."/>
            <person name="Cabral A.C."/>
            <person name="Vicente A.C."/>
        </authorList>
    </citation>
    <scope>NUCLEOTIDE SEQUENCE</scope>
    <source>
        <strain evidence="1">VC833</strain>
    </source>
</reference>